<sequence>MRPTGNHVTGYLAVCAVGTLVATSLVVGAGASGTRPSLADVGAWLASSAKGEVAHAHGLTGEVDGKAVLPGGMAGHPVSVAQDGDTTLVLDERTGRVVRIDAAQLTAEQSADYGAAGLQLVSGGAYAYVVDPAKGSVQRIDPAMTTAENPPVELGGRAGAAVADGAGTLWVPLPDSGTVVPFVKGRKGAAVEVAGAGHELALTLAGGRPVVTDLDTGVMKVLGVDGVQGSFELGDAIDGADPGEVLVPGGTDGSAVPVLAAGSGDLVVVDVRSRQTTRVRVPTQGHALGAPQLLGKRVYIPDESNGGLLVYDTSLSAPADPVRVTGGAGELELFVRDGLLWVNDQDGAAAAVIDAEGEVRRIGKYGTDAPSARQPGDGPVEDRVPTGVPGAPVPPGAGAPGGTTAPAPGPGAPSGGTPGGTPGPPTSQDPEPGAPGSPQAESRPGAIRITFAPVVGATPQRYMLKGAAAEQTVTPEEVGPEGPFVFEVRGGSCEEQYGFTVVAEYGGGKPDKESAPSALARPCVAPGAPREVTFTPAQGGHGGRVTWQPPQDASGSVKYVINGPGGTAETTEPGYTYRNLKNRSKDGVSVMASNAAGSGGAASGWIDLTPPPQQMTIVNNSDTDDSVGIRSEPTTQSGYRVGRIPGNKTDPVVQVTTVRCKVKGEEQTYEGTGEKTDVWALHTFHSPETDRDHTGYTSDIYVNSRSNPNIWDCE</sequence>
<keyword evidence="1" id="KW-0378">Hydrolase</keyword>
<feature type="region of interest" description="Disordered" evidence="3">
    <location>
        <begin position="365"/>
        <end position="443"/>
    </location>
</feature>
<feature type="domain" description="Fibronectin type-III" evidence="4">
    <location>
        <begin position="526"/>
        <end position="599"/>
    </location>
</feature>
<evidence type="ECO:0000259" key="4">
    <source>
        <dbReference type="SMART" id="SM00060"/>
    </source>
</evidence>
<keyword evidence="2" id="KW-0119">Carbohydrate metabolism</keyword>
<feature type="compositionally biased region" description="Pro residues" evidence="3">
    <location>
        <begin position="421"/>
        <end position="435"/>
    </location>
</feature>
<dbReference type="Gene3D" id="2.130.10.10">
    <property type="entry name" value="YVTN repeat-like/Quinoprotein amine dehydrogenase"/>
    <property type="match status" value="1"/>
</dbReference>
<dbReference type="Gene3D" id="2.60.40.10">
    <property type="entry name" value="Immunoglobulins"/>
    <property type="match status" value="1"/>
</dbReference>
<dbReference type="PANTHER" id="PTHR47197">
    <property type="entry name" value="PROTEIN NIRF"/>
    <property type="match status" value="1"/>
</dbReference>
<dbReference type="InterPro" id="IPR051200">
    <property type="entry name" value="Host-pathogen_enzymatic-act"/>
</dbReference>
<comment type="caution">
    <text evidence="5">The sequence shown here is derived from an EMBL/GenBank/DDBJ whole genome shotgun (WGS) entry which is preliminary data.</text>
</comment>
<evidence type="ECO:0000256" key="2">
    <source>
        <dbReference type="ARBA" id="ARBA00023326"/>
    </source>
</evidence>
<evidence type="ECO:0000256" key="1">
    <source>
        <dbReference type="ARBA" id="ARBA00023295"/>
    </source>
</evidence>
<dbReference type="SUPFAM" id="SSF63825">
    <property type="entry name" value="YWTD domain"/>
    <property type="match status" value="1"/>
</dbReference>
<evidence type="ECO:0000256" key="3">
    <source>
        <dbReference type="SAM" id="MobiDB-lite"/>
    </source>
</evidence>
<feature type="region of interest" description="Disordered" evidence="3">
    <location>
        <begin position="619"/>
        <end position="648"/>
    </location>
</feature>
<organism evidence="5 6">
    <name type="scientific">Streptomyces lanatus</name>
    <dbReference type="NCBI Taxonomy" id="66900"/>
    <lineage>
        <taxon>Bacteria</taxon>
        <taxon>Bacillati</taxon>
        <taxon>Actinomycetota</taxon>
        <taxon>Actinomycetes</taxon>
        <taxon>Kitasatosporales</taxon>
        <taxon>Streptomycetaceae</taxon>
        <taxon>Streptomyces</taxon>
    </lineage>
</organism>
<dbReference type="PANTHER" id="PTHR47197:SF3">
    <property type="entry name" value="DIHYDRO-HEME D1 DEHYDROGENASE"/>
    <property type="match status" value="1"/>
</dbReference>
<dbReference type="InterPro" id="IPR036116">
    <property type="entry name" value="FN3_sf"/>
</dbReference>
<dbReference type="SUPFAM" id="SSF49265">
    <property type="entry name" value="Fibronectin type III"/>
    <property type="match status" value="1"/>
</dbReference>
<dbReference type="Proteomes" id="UP001486207">
    <property type="component" value="Unassembled WGS sequence"/>
</dbReference>
<keyword evidence="6" id="KW-1185">Reference proteome</keyword>
<proteinExistence type="predicted"/>
<keyword evidence="1" id="KW-0326">Glycosidase</keyword>
<dbReference type="InterPro" id="IPR003961">
    <property type="entry name" value="FN3_dom"/>
</dbReference>
<name>A0ABV1XRR5_9ACTN</name>
<evidence type="ECO:0000313" key="5">
    <source>
        <dbReference type="EMBL" id="MER7374293.1"/>
    </source>
</evidence>
<reference evidence="5 6" key="1">
    <citation type="submission" date="2024-06" db="EMBL/GenBank/DDBJ databases">
        <title>The Natural Products Discovery Center: Release of the First 8490 Sequenced Strains for Exploring Actinobacteria Biosynthetic Diversity.</title>
        <authorList>
            <person name="Kalkreuter E."/>
            <person name="Kautsar S.A."/>
            <person name="Yang D."/>
            <person name="Bader C.D."/>
            <person name="Teijaro C.N."/>
            <person name="Fluegel L."/>
            <person name="Davis C.M."/>
            <person name="Simpson J.R."/>
            <person name="Lauterbach L."/>
            <person name="Steele A.D."/>
            <person name="Gui C."/>
            <person name="Meng S."/>
            <person name="Li G."/>
            <person name="Viehrig K."/>
            <person name="Ye F."/>
            <person name="Su P."/>
            <person name="Kiefer A.F."/>
            <person name="Nichols A."/>
            <person name="Cepeda A.J."/>
            <person name="Yan W."/>
            <person name="Fan B."/>
            <person name="Jiang Y."/>
            <person name="Adhikari A."/>
            <person name="Zheng C.-J."/>
            <person name="Schuster L."/>
            <person name="Cowan T.M."/>
            <person name="Smanski M.J."/>
            <person name="Chevrette M.G."/>
            <person name="De Carvalho L.P.S."/>
            <person name="Shen B."/>
        </authorList>
    </citation>
    <scope>NUCLEOTIDE SEQUENCE [LARGE SCALE GENOMIC DNA]</scope>
    <source>
        <strain evidence="5 6">NPDC000155</strain>
    </source>
</reference>
<dbReference type="InterPro" id="IPR013783">
    <property type="entry name" value="Ig-like_fold"/>
</dbReference>
<dbReference type="InterPro" id="IPR015943">
    <property type="entry name" value="WD40/YVTN_repeat-like_dom_sf"/>
</dbReference>
<evidence type="ECO:0000313" key="6">
    <source>
        <dbReference type="Proteomes" id="UP001486207"/>
    </source>
</evidence>
<protein>
    <recommendedName>
        <fullName evidence="4">Fibronectin type-III domain-containing protein</fullName>
    </recommendedName>
</protein>
<dbReference type="RefSeq" id="WP_190070850.1">
    <property type="nucleotide sequence ID" value="NZ_BNBM01000006.1"/>
</dbReference>
<dbReference type="EMBL" id="JBEPFB010000006">
    <property type="protein sequence ID" value="MER7374293.1"/>
    <property type="molecule type" value="Genomic_DNA"/>
</dbReference>
<accession>A0ABV1XRR5</accession>
<dbReference type="SMART" id="SM00060">
    <property type="entry name" value="FN3"/>
    <property type="match status" value="2"/>
</dbReference>
<feature type="domain" description="Fibronectin type-III" evidence="4">
    <location>
        <begin position="432"/>
        <end position="510"/>
    </location>
</feature>
<keyword evidence="2" id="KW-0624">Polysaccharide degradation</keyword>
<gene>
    <name evidence="5" type="ORF">ABT384_16785</name>
</gene>